<protein>
    <submittedName>
        <fullName evidence="1">Uncharacterized protein</fullName>
    </submittedName>
</protein>
<reference evidence="1" key="1">
    <citation type="journal article" date="2013" name="Proc. Natl. Acad. Sci. U.S.A.">
        <title>Mapping gene clusters within arrayed metagenomic libraries to expand the structural diversity of biomedically relevant natural products.</title>
        <authorList>
            <person name="Owen J.G."/>
            <person name="Reddy B.V."/>
            <person name="Ternei M.A."/>
            <person name="Charlop-Powers Z."/>
            <person name="Calle P.Y."/>
            <person name="Kim J.H."/>
            <person name="Brady S.F."/>
        </authorList>
    </citation>
    <scope>NUCLEOTIDE SEQUENCE</scope>
</reference>
<proteinExistence type="predicted"/>
<dbReference type="EMBL" id="KF264552">
    <property type="protein sequence ID" value="AGS49656.1"/>
    <property type="molecule type" value="Genomic_DNA"/>
</dbReference>
<organism evidence="1">
    <name type="scientific">uncultured bacterium esnapd13</name>
    <dbReference type="NCBI Taxonomy" id="1366593"/>
    <lineage>
        <taxon>Bacteria</taxon>
        <taxon>environmental samples</taxon>
    </lineage>
</organism>
<dbReference type="AlphaFoldDB" id="S5TUL8"/>
<sequence length="86" mass="9486">MTSWPATLTMSATARPYSVGLSSNVGHRSKTTGRHWVHARRALELYRGLDLPMWEARALNGVGWCAAQLGDYDTPREHCQAAGTTE</sequence>
<name>S5TUL8_9BACT</name>
<accession>S5TUL8</accession>
<evidence type="ECO:0000313" key="1">
    <source>
        <dbReference type="EMBL" id="AGS49656.1"/>
    </source>
</evidence>